<dbReference type="InterPro" id="IPR006652">
    <property type="entry name" value="Kelch_1"/>
</dbReference>
<dbReference type="InParanoid" id="K1QJP9"/>
<feature type="compositionally biased region" description="Polar residues" evidence="3">
    <location>
        <begin position="117"/>
        <end position="129"/>
    </location>
</feature>
<dbReference type="InterPro" id="IPR015915">
    <property type="entry name" value="Kelch-typ_b-propeller"/>
</dbReference>
<reference evidence="4" key="1">
    <citation type="journal article" date="2012" name="Nature">
        <title>The oyster genome reveals stress adaptation and complexity of shell formation.</title>
        <authorList>
            <person name="Zhang G."/>
            <person name="Fang X."/>
            <person name="Guo X."/>
            <person name="Li L."/>
            <person name="Luo R."/>
            <person name="Xu F."/>
            <person name="Yang P."/>
            <person name="Zhang L."/>
            <person name="Wang X."/>
            <person name="Qi H."/>
            <person name="Xiong Z."/>
            <person name="Que H."/>
            <person name="Xie Y."/>
            <person name="Holland P.W."/>
            <person name="Paps J."/>
            <person name="Zhu Y."/>
            <person name="Wu F."/>
            <person name="Chen Y."/>
            <person name="Wang J."/>
            <person name="Peng C."/>
            <person name="Meng J."/>
            <person name="Yang L."/>
            <person name="Liu J."/>
            <person name="Wen B."/>
            <person name="Zhang N."/>
            <person name="Huang Z."/>
            <person name="Zhu Q."/>
            <person name="Feng Y."/>
            <person name="Mount A."/>
            <person name="Hedgecock D."/>
            <person name="Xu Z."/>
            <person name="Liu Y."/>
            <person name="Domazet-Loso T."/>
            <person name="Du Y."/>
            <person name="Sun X."/>
            <person name="Zhang S."/>
            <person name="Liu B."/>
            <person name="Cheng P."/>
            <person name="Jiang X."/>
            <person name="Li J."/>
            <person name="Fan D."/>
            <person name="Wang W."/>
            <person name="Fu W."/>
            <person name="Wang T."/>
            <person name="Wang B."/>
            <person name="Zhang J."/>
            <person name="Peng Z."/>
            <person name="Li Y."/>
            <person name="Li N."/>
            <person name="Wang J."/>
            <person name="Chen M."/>
            <person name="He Y."/>
            <person name="Tan F."/>
            <person name="Song X."/>
            <person name="Zheng Q."/>
            <person name="Huang R."/>
            <person name="Yang H."/>
            <person name="Du X."/>
            <person name="Chen L."/>
            <person name="Yang M."/>
            <person name="Gaffney P.M."/>
            <person name="Wang S."/>
            <person name="Luo L."/>
            <person name="She Z."/>
            <person name="Ming Y."/>
            <person name="Huang W."/>
            <person name="Zhang S."/>
            <person name="Huang B."/>
            <person name="Zhang Y."/>
            <person name="Qu T."/>
            <person name="Ni P."/>
            <person name="Miao G."/>
            <person name="Wang J."/>
            <person name="Wang Q."/>
            <person name="Steinberg C.E."/>
            <person name="Wang H."/>
            <person name="Li N."/>
            <person name="Qian L."/>
            <person name="Zhang G."/>
            <person name="Li Y."/>
            <person name="Yang H."/>
            <person name="Liu X."/>
            <person name="Wang J."/>
            <person name="Yin Y."/>
            <person name="Wang J."/>
        </authorList>
    </citation>
    <scope>NUCLEOTIDE SEQUENCE [LARGE SCALE GENOMIC DNA]</scope>
    <source>
        <strain evidence="4">05x7-T-G4-1.051#20</strain>
    </source>
</reference>
<name>K1QJP9_MAGGI</name>
<dbReference type="SUPFAM" id="SSF117281">
    <property type="entry name" value="Kelch motif"/>
    <property type="match status" value="1"/>
</dbReference>
<evidence type="ECO:0000256" key="1">
    <source>
        <dbReference type="ARBA" id="ARBA00022441"/>
    </source>
</evidence>
<dbReference type="AlphaFoldDB" id="K1QJP9"/>
<dbReference type="PANTHER" id="PTHR45632:SF3">
    <property type="entry name" value="KELCH-LIKE PROTEIN 32"/>
    <property type="match status" value="1"/>
</dbReference>
<dbReference type="HOGENOM" id="CLU_772204_0_0_1"/>
<evidence type="ECO:0000256" key="3">
    <source>
        <dbReference type="SAM" id="MobiDB-lite"/>
    </source>
</evidence>
<dbReference type="PANTHER" id="PTHR45632">
    <property type="entry name" value="LD33804P"/>
    <property type="match status" value="1"/>
</dbReference>
<dbReference type="SMART" id="SM00612">
    <property type="entry name" value="Kelch"/>
    <property type="match status" value="2"/>
</dbReference>
<keyword evidence="2" id="KW-0677">Repeat</keyword>
<dbReference type="Gene3D" id="2.120.10.80">
    <property type="entry name" value="Kelch-type beta propeller"/>
    <property type="match status" value="1"/>
</dbReference>
<protein>
    <submittedName>
        <fullName evidence="4">Kelch-like protein 13</fullName>
    </submittedName>
</protein>
<feature type="region of interest" description="Disordered" evidence="3">
    <location>
        <begin position="224"/>
        <end position="255"/>
    </location>
</feature>
<evidence type="ECO:0000256" key="2">
    <source>
        <dbReference type="ARBA" id="ARBA00022737"/>
    </source>
</evidence>
<gene>
    <name evidence="4" type="ORF">CGI_10023119</name>
</gene>
<feature type="region of interest" description="Disordered" evidence="3">
    <location>
        <begin position="88"/>
        <end position="129"/>
    </location>
</feature>
<keyword evidence="1" id="KW-0880">Kelch repeat</keyword>
<evidence type="ECO:0000313" key="4">
    <source>
        <dbReference type="EMBL" id="EKC36972.1"/>
    </source>
</evidence>
<feature type="compositionally biased region" description="Low complexity" evidence="3">
    <location>
        <begin position="59"/>
        <end position="70"/>
    </location>
</feature>
<dbReference type="Pfam" id="PF01344">
    <property type="entry name" value="Kelch_1"/>
    <property type="match status" value="1"/>
</dbReference>
<feature type="region of interest" description="Disordered" evidence="3">
    <location>
        <begin position="51"/>
        <end position="70"/>
    </location>
</feature>
<organism evidence="4">
    <name type="scientific">Magallana gigas</name>
    <name type="common">Pacific oyster</name>
    <name type="synonym">Crassostrea gigas</name>
    <dbReference type="NCBI Taxonomy" id="29159"/>
    <lineage>
        <taxon>Eukaryota</taxon>
        <taxon>Metazoa</taxon>
        <taxon>Spiralia</taxon>
        <taxon>Lophotrochozoa</taxon>
        <taxon>Mollusca</taxon>
        <taxon>Bivalvia</taxon>
        <taxon>Autobranchia</taxon>
        <taxon>Pteriomorphia</taxon>
        <taxon>Ostreida</taxon>
        <taxon>Ostreoidea</taxon>
        <taxon>Ostreidae</taxon>
        <taxon>Magallana</taxon>
    </lineage>
</organism>
<sequence>MKDTMVVTTEVLPKREPIVVNRDVWYSYMSKEDADPQACWLERKRQERIKAEKAAMGASTSRVSTSTTSSSGSVILDSLKLRYIQQKVDRNQNQTPSPPSSVSSTASDYEVPRNPKKVQTSIRLNQQDPLNLEIQEPRSLANSGGSVEQYLKTHCSSEFKERDVTYDIILMTEDAVEDFNRHACSRRSMMNDNEKVLAWLRDHNRPKLDEYTGLQSMDCMIGRKPKQKHAPKMEGKSKDKHVKKKRSERDQKQDIADDCRKAMDISDDYRKAMVWGGDQWYMVGGARYKDSECPSPTNKVLVYSYETKEWRPVAPLNVARMEHSLCEVDGYIFAIGGIGEGNRLLSSVECYNPRTNCWFFVKALPEPRAAASTSAEGGNVCLKGGYSAIKNGQPSSSYYENEVELFYNMESNK</sequence>
<accession>K1QJP9</accession>
<proteinExistence type="predicted"/>
<dbReference type="EMBL" id="JH816585">
    <property type="protein sequence ID" value="EKC36972.1"/>
    <property type="molecule type" value="Genomic_DNA"/>
</dbReference>